<dbReference type="AlphaFoldDB" id="F8PFD3"/>
<organism evidence="3">
    <name type="scientific">Serpula lacrymans var. lacrymans (strain S7.3)</name>
    <name type="common">Dry rot fungus</name>
    <dbReference type="NCBI Taxonomy" id="936435"/>
    <lineage>
        <taxon>Eukaryota</taxon>
        <taxon>Fungi</taxon>
        <taxon>Dikarya</taxon>
        <taxon>Basidiomycota</taxon>
        <taxon>Agaricomycotina</taxon>
        <taxon>Agaricomycetes</taxon>
        <taxon>Agaricomycetidae</taxon>
        <taxon>Boletales</taxon>
        <taxon>Coniophorineae</taxon>
        <taxon>Serpulaceae</taxon>
        <taxon>Serpula</taxon>
    </lineage>
</organism>
<evidence type="ECO:0000313" key="3">
    <source>
        <dbReference type="Proteomes" id="UP000008063"/>
    </source>
</evidence>
<dbReference type="Proteomes" id="UP000008063">
    <property type="component" value="Unassembled WGS sequence"/>
</dbReference>
<evidence type="ECO:0000256" key="1">
    <source>
        <dbReference type="SAM" id="MobiDB-lite"/>
    </source>
</evidence>
<reference evidence="3" key="1">
    <citation type="journal article" date="2011" name="Science">
        <title>The plant cell wall-decomposing machinery underlies the functional diversity of forest fungi.</title>
        <authorList>
            <person name="Eastwood D.C."/>
            <person name="Floudas D."/>
            <person name="Binder M."/>
            <person name="Majcherczyk A."/>
            <person name="Schneider P."/>
            <person name="Aerts A."/>
            <person name="Asiegbu F.O."/>
            <person name="Baker S.E."/>
            <person name="Barry K."/>
            <person name="Bendiksby M."/>
            <person name="Blumentritt M."/>
            <person name="Coutinho P.M."/>
            <person name="Cullen D."/>
            <person name="de Vries R.P."/>
            <person name="Gathman A."/>
            <person name="Goodell B."/>
            <person name="Henrissat B."/>
            <person name="Ihrmark K."/>
            <person name="Kauserud H."/>
            <person name="Kohler A."/>
            <person name="LaButti K."/>
            <person name="Lapidus A."/>
            <person name="Lavin J.L."/>
            <person name="Lee Y.-H."/>
            <person name="Lindquist E."/>
            <person name="Lilly W."/>
            <person name="Lucas S."/>
            <person name="Morin E."/>
            <person name="Murat C."/>
            <person name="Oguiza J.A."/>
            <person name="Park J."/>
            <person name="Pisabarro A.G."/>
            <person name="Riley R."/>
            <person name="Rosling A."/>
            <person name="Salamov A."/>
            <person name="Schmidt O."/>
            <person name="Schmutz J."/>
            <person name="Skrede I."/>
            <person name="Stenlid J."/>
            <person name="Wiebenga A."/>
            <person name="Xie X."/>
            <person name="Kuees U."/>
            <person name="Hibbett D.S."/>
            <person name="Hoffmeister D."/>
            <person name="Hoegberg N."/>
            <person name="Martin F."/>
            <person name="Grigoriev I.V."/>
            <person name="Watkinson S.C."/>
        </authorList>
    </citation>
    <scope>NUCLEOTIDE SEQUENCE [LARGE SCALE GENOMIC DNA]</scope>
    <source>
        <strain evidence="3">strain S7.3</strain>
    </source>
</reference>
<feature type="compositionally biased region" description="Polar residues" evidence="1">
    <location>
        <begin position="41"/>
        <end position="52"/>
    </location>
</feature>
<evidence type="ECO:0000313" key="2">
    <source>
        <dbReference type="EMBL" id="EGO04702.1"/>
    </source>
</evidence>
<dbReference type="EMBL" id="GL945474">
    <property type="protein sequence ID" value="EGO04702.1"/>
    <property type="molecule type" value="Genomic_DNA"/>
</dbReference>
<name>F8PFD3_SERL3</name>
<feature type="region of interest" description="Disordered" evidence="1">
    <location>
        <begin position="22"/>
        <end position="52"/>
    </location>
</feature>
<keyword evidence="3" id="KW-1185">Reference proteome</keyword>
<proteinExistence type="predicted"/>
<feature type="region of interest" description="Disordered" evidence="1">
    <location>
        <begin position="75"/>
        <end position="103"/>
    </location>
</feature>
<gene>
    <name evidence="2" type="ORF">SERLA73DRAFT_68372</name>
</gene>
<dbReference type="HOGENOM" id="CLU_070141_0_0_1"/>
<sequence length="275" mass="29201">MHALLGGVPAKGTNVFHVPKVPKHAKAPKAPKAPKLPPSVNIRSNQPNTGASVTNTITTSPESFGGVKSWLGGVESPTSIRAPTTSSITTISSKRSARDATLSDDDVEDGATIISRTKSAGNRSRHSNKAPRNTAANTLSGLNNWLGEIIPIFKDFNSKLDIGLAPPASPVIAPLQTALVENRSTMSTTVPPITTTSITPPTATDALQGSLSMQPAHAHCRAAITPMMQHNKYLGVNSSVKLLHLFEQDVIAMDMYLSLLESDKLRKAYVKSKLE</sequence>
<accession>F8PFD3</accession>
<dbReference type="InParanoid" id="F8PFD3"/>
<feature type="compositionally biased region" description="Low complexity" evidence="1">
    <location>
        <begin position="76"/>
        <end position="94"/>
    </location>
</feature>
<protein>
    <submittedName>
        <fullName evidence="2">Uncharacterized protein</fullName>
    </submittedName>
</protein>
<feature type="region of interest" description="Disordered" evidence="1">
    <location>
        <begin position="115"/>
        <end position="135"/>
    </location>
</feature>